<dbReference type="AlphaFoldDB" id="A0A5B7JAM6"/>
<proteinExistence type="predicted"/>
<organism evidence="1 2">
    <name type="scientific">Portunus trituberculatus</name>
    <name type="common">Swimming crab</name>
    <name type="synonym">Neptunus trituberculatus</name>
    <dbReference type="NCBI Taxonomy" id="210409"/>
    <lineage>
        <taxon>Eukaryota</taxon>
        <taxon>Metazoa</taxon>
        <taxon>Ecdysozoa</taxon>
        <taxon>Arthropoda</taxon>
        <taxon>Crustacea</taxon>
        <taxon>Multicrustacea</taxon>
        <taxon>Malacostraca</taxon>
        <taxon>Eumalacostraca</taxon>
        <taxon>Eucarida</taxon>
        <taxon>Decapoda</taxon>
        <taxon>Pleocyemata</taxon>
        <taxon>Brachyura</taxon>
        <taxon>Eubrachyura</taxon>
        <taxon>Portunoidea</taxon>
        <taxon>Portunidae</taxon>
        <taxon>Portuninae</taxon>
        <taxon>Portunus</taxon>
    </lineage>
</organism>
<reference evidence="1 2" key="1">
    <citation type="submission" date="2019-05" db="EMBL/GenBank/DDBJ databases">
        <title>Another draft genome of Portunus trituberculatus and its Hox gene families provides insights of decapod evolution.</title>
        <authorList>
            <person name="Jeong J.-H."/>
            <person name="Song I."/>
            <person name="Kim S."/>
            <person name="Choi T."/>
            <person name="Kim D."/>
            <person name="Ryu S."/>
            <person name="Kim W."/>
        </authorList>
    </citation>
    <scope>NUCLEOTIDE SEQUENCE [LARGE SCALE GENOMIC DNA]</scope>
    <source>
        <tissue evidence="1">Muscle</tissue>
    </source>
</reference>
<sequence length="58" mass="6525">MLISLRRHSIPPQALLLGTAWSNWSLSFSTGTCSTFWALWTRRRGSSSRRSTSWPAAS</sequence>
<dbReference type="Proteomes" id="UP000324222">
    <property type="component" value="Unassembled WGS sequence"/>
</dbReference>
<gene>
    <name evidence="1" type="ORF">E2C01_090122</name>
</gene>
<name>A0A5B7JAM6_PORTR</name>
<dbReference type="EMBL" id="VSRR010100345">
    <property type="protein sequence ID" value="MPC94931.1"/>
    <property type="molecule type" value="Genomic_DNA"/>
</dbReference>
<comment type="caution">
    <text evidence="1">The sequence shown here is derived from an EMBL/GenBank/DDBJ whole genome shotgun (WGS) entry which is preliminary data.</text>
</comment>
<keyword evidence="2" id="KW-1185">Reference proteome</keyword>
<protein>
    <submittedName>
        <fullName evidence="1">Uncharacterized protein</fullName>
    </submittedName>
</protein>
<evidence type="ECO:0000313" key="1">
    <source>
        <dbReference type="EMBL" id="MPC94931.1"/>
    </source>
</evidence>
<evidence type="ECO:0000313" key="2">
    <source>
        <dbReference type="Proteomes" id="UP000324222"/>
    </source>
</evidence>
<accession>A0A5B7JAM6</accession>